<organism evidence="2">
    <name type="scientific">Schistocephalus solidus</name>
    <name type="common">Tapeworm</name>
    <dbReference type="NCBI Taxonomy" id="70667"/>
    <lineage>
        <taxon>Eukaryota</taxon>
        <taxon>Metazoa</taxon>
        <taxon>Spiralia</taxon>
        <taxon>Lophotrochozoa</taxon>
        <taxon>Platyhelminthes</taxon>
        <taxon>Cestoda</taxon>
        <taxon>Eucestoda</taxon>
        <taxon>Diphyllobothriidea</taxon>
        <taxon>Diphyllobothriidae</taxon>
        <taxon>Schistocephalus</taxon>
    </lineage>
</organism>
<name>A0A0X3NIU8_SCHSO</name>
<evidence type="ECO:0000256" key="1">
    <source>
        <dbReference type="SAM" id="MobiDB-lite"/>
    </source>
</evidence>
<protein>
    <submittedName>
        <fullName evidence="2">Uncharacterized protein</fullName>
    </submittedName>
</protein>
<feature type="compositionally biased region" description="Low complexity" evidence="1">
    <location>
        <begin position="269"/>
        <end position="290"/>
    </location>
</feature>
<evidence type="ECO:0000313" key="2">
    <source>
        <dbReference type="EMBL" id="JAP39230.1"/>
    </source>
</evidence>
<feature type="compositionally biased region" description="Gly residues" evidence="1">
    <location>
        <begin position="495"/>
        <end position="504"/>
    </location>
</feature>
<feature type="region of interest" description="Disordered" evidence="1">
    <location>
        <begin position="1"/>
        <end position="56"/>
    </location>
</feature>
<feature type="compositionally biased region" description="Low complexity" evidence="1">
    <location>
        <begin position="549"/>
        <end position="571"/>
    </location>
</feature>
<feature type="region of interest" description="Disordered" evidence="1">
    <location>
        <begin position="426"/>
        <end position="454"/>
    </location>
</feature>
<proteinExistence type="predicted"/>
<gene>
    <name evidence="2" type="ORF">TR150441</name>
</gene>
<dbReference type="EMBL" id="GEEE01023995">
    <property type="protein sequence ID" value="JAP39230.1"/>
    <property type="molecule type" value="Transcribed_RNA"/>
</dbReference>
<feature type="region of interest" description="Disordered" evidence="1">
    <location>
        <begin position="469"/>
        <end position="583"/>
    </location>
</feature>
<feature type="region of interest" description="Disordered" evidence="1">
    <location>
        <begin position="737"/>
        <end position="759"/>
    </location>
</feature>
<feature type="compositionally biased region" description="Low complexity" evidence="1">
    <location>
        <begin position="436"/>
        <end position="445"/>
    </location>
</feature>
<feature type="region of interest" description="Disordered" evidence="1">
    <location>
        <begin position="231"/>
        <end position="334"/>
    </location>
</feature>
<feature type="compositionally biased region" description="Low complexity" evidence="1">
    <location>
        <begin position="308"/>
        <end position="319"/>
    </location>
</feature>
<feature type="compositionally biased region" description="Low complexity" evidence="1">
    <location>
        <begin position="469"/>
        <end position="478"/>
    </location>
</feature>
<reference evidence="2" key="1">
    <citation type="submission" date="2016-01" db="EMBL/GenBank/DDBJ databases">
        <title>Reference transcriptome for the parasite Schistocephalus solidus: insights into the molecular evolution of parasitism.</title>
        <authorList>
            <person name="Hebert F.O."/>
            <person name="Grambauer S."/>
            <person name="Barber I."/>
            <person name="Landry C.R."/>
            <person name="Aubin-Horth N."/>
        </authorList>
    </citation>
    <scope>NUCLEOTIDE SEQUENCE</scope>
</reference>
<dbReference type="AlphaFoldDB" id="A0A0X3NIU8"/>
<feature type="compositionally biased region" description="Low complexity" evidence="1">
    <location>
        <begin position="22"/>
        <end position="47"/>
    </location>
</feature>
<feature type="compositionally biased region" description="Gly residues" evidence="1">
    <location>
        <begin position="740"/>
        <end position="751"/>
    </location>
</feature>
<accession>A0A0X3NIU8</accession>
<sequence length="759" mass="77544">MASSGSDGRPLHPGMQHISHLQMQQPPQQHHGQIQMQHHGGPMQLPGGPMPGPGGQSVMHVPAGPRFQMTKAASIPHAQPVSTFANLSGGSGRLPAPQMQMSQPVRVIQQNVFHQQQQQQQQPGTTLGLGQQVISADGHLMQTGSLEQTRPITTSYAQSGGVPFSTFQLEPSGQRRLYALASQQAVFNAANRGQMGQPQLVATTTSGATICLLPPSVGSDPQTLRILSQSGSMVRNHAQQQQQQQHFPRSGNLVDRHSLSPKQMKGGLPPHSVEPSSSSSHQSQHVAHQPTSRYSHLPPPSSSPTAYLPSPQQQQHLPPVSGGRGSNFSQSTDNSAVLGGAASGLQNAAVSAALHERMFAAAKAAFANANLSGDCASDSSKALTVATLAAAAVAEVVAQENQIHQQQQQQQLQRYFRSAGPPFCPLPSVSASQPPSLGSMSMSNGAGAGGNNSTGAAAAAAMFAHLQQHFQQQQQQQQKRQYPGAVPCSSSALLHGGGYPGGGQPHHQSSPISPQPQPPQSNKRASQTRMEHPPPPSSQQQQHHHHLSSQHLQHPPRLAHSGGAHSSNASAGGSGGPYRQSTPHTQTLDLLAAAAAAATNPALMTAAGVGAYPGSSLAAAVPSPSSSTAAAAAAAAAAAISAAQLTNLHPQQLSALFPGGLPMRDAAGTLAMMNAAAAAAIAATSRNAQISSSPTGPSMAGVCGGGGGSLAQVANQAAVADYLRFLSQLSAAGLSLPHSGSGGGGPGGGAGFSQQSSTR</sequence>